<dbReference type="InterPro" id="IPR040365">
    <property type="entry name" value="EFHD1/2"/>
</dbReference>
<dbReference type="Proteomes" id="UP000075920">
    <property type="component" value="Unassembled WGS sequence"/>
</dbReference>
<keyword evidence="2" id="KW-0677">Repeat</keyword>
<protein>
    <submittedName>
        <fullName evidence="4">Uncharacterized protein</fullName>
    </submittedName>
</protein>
<dbReference type="PANTHER" id="PTHR13025:SF6">
    <property type="entry name" value="EF-HAND DOMAIN-CONTAINING PROTEIN-RELATED"/>
    <property type="match status" value="1"/>
</dbReference>
<keyword evidence="5" id="KW-1185">Reference proteome</keyword>
<evidence type="ECO:0000313" key="4">
    <source>
        <dbReference type="EnsemblMetazoa" id="AMIN001905-PA"/>
    </source>
</evidence>
<name>A0A182VV10_9DIPT</name>
<dbReference type="EnsemblMetazoa" id="AMIN001905-RA">
    <property type="protein sequence ID" value="AMIN001905-PA"/>
    <property type="gene ID" value="AMIN001905"/>
</dbReference>
<evidence type="ECO:0000256" key="2">
    <source>
        <dbReference type="ARBA" id="ARBA00022737"/>
    </source>
</evidence>
<reference evidence="4" key="2">
    <citation type="submission" date="2020-05" db="UniProtKB">
        <authorList>
            <consortium name="EnsemblMetazoa"/>
        </authorList>
    </citation>
    <scope>IDENTIFICATION</scope>
    <source>
        <strain evidence="4">MINIMUS1</strain>
    </source>
</reference>
<keyword evidence="1" id="KW-0479">Metal-binding</keyword>
<reference evidence="5" key="1">
    <citation type="submission" date="2013-03" db="EMBL/GenBank/DDBJ databases">
        <title>The Genome Sequence of Anopheles minimus MINIMUS1.</title>
        <authorList>
            <consortium name="The Broad Institute Genomics Platform"/>
            <person name="Neafsey D.E."/>
            <person name="Walton C."/>
            <person name="Walker B."/>
            <person name="Young S.K."/>
            <person name="Zeng Q."/>
            <person name="Gargeya S."/>
            <person name="Fitzgerald M."/>
            <person name="Haas B."/>
            <person name="Abouelleil A."/>
            <person name="Allen A.W."/>
            <person name="Alvarado L."/>
            <person name="Arachchi H.M."/>
            <person name="Berlin A.M."/>
            <person name="Chapman S.B."/>
            <person name="Gainer-Dewar J."/>
            <person name="Goldberg J."/>
            <person name="Griggs A."/>
            <person name="Gujja S."/>
            <person name="Hansen M."/>
            <person name="Howarth C."/>
            <person name="Imamovic A."/>
            <person name="Ireland A."/>
            <person name="Larimer J."/>
            <person name="McCowan C."/>
            <person name="Murphy C."/>
            <person name="Pearson M."/>
            <person name="Poon T.W."/>
            <person name="Priest M."/>
            <person name="Roberts A."/>
            <person name="Saif S."/>
            <person name="Shea T."/>
            <person name="Sisk P."/>
            <person name="Sykes S."/>
            <person name="Wortman J."/>
            <person name="Nusbaum C."/>
            <person name="Birren B."/>
        </authorList>
    </citation>
    <scope>NUCLEOTIDE SEQUENCE [LARGE SCALE GENOMIC DNA]</scope>
    <source>
        <strain evidence="5">MINIMUS1</strain>
    </source>
</reference>
<dbReference type="PANTHER" id="PTHR13025">
    <property type="entry name" value="EF-HAND DOMAIN-CONTAINING PROTEIN D"/>
    <property type="match status" value="1"/>
</dbReference>
<evidence type="ECO:0000256" key="3">
    <source>
        <dbReference type="ARBA" id="ARBA00022837"/>
    </source>
</evidence>
<dbReference type="GO" id="GO:0005509">
    <property type="term" value="F:calcium ion binding"/>
    <property type="evidence" value="ECO:0007669"/>
    <property type="project" value="InterPro"/>
</dbReference>
<evidence type="ECO:0000313" key="5">
    <source>
        <dbReference type="Proteomes" id="UP000075920"/>
    </source>
</evidence>
<sequence length="82" mass="9467">MSADAELSSILNRRQQINEALDNGQAVKPTFKVVNIYTEFHEFSRKEIKDYQATFSKGHLCANVWYTVSHLRQHGSHRGCWA</sequence>
<dbReference type="AlphaFoldDB" id="A0A182VV10"/>
<organism evidence="4 5">
    <name type="scientific">Anopheles minimus</name>
    <dbReference type="NCBI Taxonomy" id="112268"/>
    <lineage>
        <taxon>Eukaryota</taxon>
        <taxon>Metazoa</taxon>
        <taxon>Ecdysozoa</taxon>
        <taxon>Arthropoda</taxon>
        <taxon>Hexapoda</taxon>
        <taxon>Insecta</taxon>
        <taxon>Pterygota</taxon>
        <taxon>Neoptera</taxon>
        <taxon>Endopterygota</taxon>
        <taxon>Diptera</taxon>
        <taxon>Nematocera</taxon>
        <taxon>Culicoidea</taxon>
        <taxon>Culicidae</taxon>
        <taxon>Anophelinae</taxon>
        <taxon>Anopheles</taxon>
    </lineage>
</organism>
<dbReference type="VEuPathDB" id="VectorBase:AMIN001905"/>
<accession>A0A182VV10</accession>
<keyword evidence="3" id="KW-0106">Calcium</keyword>
<evidence type="ECO:0000256" key="1">
    <source>
        <dbReference type="ARBA" id="ARBA00022723"/>
    </source>
</evidence>
<dbReference type="STRING" id="112268.A0A182VV10"/>
<proteinExistence type="predicted"/>